<evidence type="ECO:0000313" key="1">
    <source>
        <dbReference type="EMBL" id="KAJ9646397.1"/>
    </source>
</evidence>
<comment type="caution">
    <text evidence="1">The sequence shown here is derived from an EMBL/GenBank/DDBJ whole genome shotgun (WGS) entry which is preliminary data.</text>
</comment>
<reference evidence="1" key="1">
    <citation type="submission" date="2022-10" db="EMBL/GenBank/DDBJ databases">
        <title>Culturing micro-colonial fungi from biological soil crusts in the Mojave desert and describing Neophaeococcomyces mojavensis, and introducing the new genera and species Taxawa tesnikishii.</title>
        <authorList>
            <person name="Kurbessoian T."/>
            <person name="Stajich J.E."/>
        </authorList>
    </citation>
    <scope>NUCLEOTIDE SEQUENCE</scope>
    <source>
        <strain evidence="1">JES_115</strain>
    </source>
</reference>
<organism evidence="1 2">
    <name type="scientific">Coniosporium tulheliwenetii</name>
    <dbReference type="NCBI Taxonomy" id="3383036"/>
    <lineage>
        <taxon>Eukaryota</taxon>
        <taxon>Fungi</taxon>
        <taxon>Dikarya</taxon>
        <taxon>Ascomycota</taxon>
        <taxon>Pezizomycotina</taxon>
        <taxon>Dothideomycetes</taxon>
        <taxon>Dothideomycetes incertae sedis</taxon>
        <taxon>Coniosporium</taxon>
    </lineage>
</organism>
<sequence>MRFSTLALLGLVSTGFASEMERLMEMKTAERQAMRSRGDFAKGKHARREKEKCRNGKAGEYACDNVDMLDFISHEEMGSTTREGNDVWGESTPLSIHSSCVKQYLTLTAHRLDLPDGREFGAVGQTDGTAFIEVRPNGELTYLGRLPTQTMSSLWRDMKVIDGYCYIGSEAPGHGLQVFDMRKLLSIKLNGRDASGPVTFNTAMDLTAWFRGFDSSRNIVAHEAAKMIYAVGTRRRTTCQGGLFMVDVSDPSNLTSPGPSVRPTLVRPINGQPDNGPDEKFNGREICFAYNEDTLTIMDVSDKKAPVIVSRTPYVGAAYTHQGWLVDENDMSFLLLDDEPDEMDGTGAAANGRTTTYIFNITNLAAPVNTGLYQSPVKAIDHNQYVIDGLSYQSNYGSGLRIVDVGAVESDPSGKGFKQVGFFDVHPEDDAVGGSVEFVGTWSNYPYFKSGHIIVNSIERGLYSLKYTGKK</sequence>
<dbReference type="Proteomes" id="UP001172680">
    <property type="component" value="Unassembled WGS sequence"/>
</dbReference>
<evidence type="ECO:0000313" key="2">
    <source>
        <dbReference type="Proteomes" id="UP001172680"/>
    </source>
</evidence>
<name>A0ACC2ZFN0_9PEZI</name>
<dbReference type="EMBL" id="JAPDRP010000006">
    <property type="protein sequence ID" value="KAJ9646397.1"/>
    <property type="molecule type" value="Genomic_DNA"/>
</dbReference>
<proteinExistence type="predicted"/>
<gene>
    <name evidence="1" type="ORF">H2199_002446</name>
</gene>
<keyword evidence="2" id="KW-1185">Reference proteome</keyword>
<accession>A0ACC2ZFN0</accession>
<protein>
    <submittedName>
        <fullName evidence="1">Uncharacterized protein</fullName>
    </submittedName>
</protein>